<organism evidence="9 10">
    <name type="scientific">Thiohalocapsa marina</name>
    <dbReference type="NCBI Taxonomy" id="424902"/>
    <lineage>
        <taxon>Bacteria</taxon>
        <taxon>Pseudomonadati</taxon>
        <taxon>Pseudomonadota</taxon>
        <taxon>Gammaproteobacteria</taxon>
        <taxon>Chromatiales</taxon>
        <taxon>Chromatiaceae</taxon>
        <taxon>Thiohalocapsa</taxon>
    </lineage>
</organism>
<dbReference type="PIRSF" id="PIRSF006755">
    <property type="entry name" value="DTB_synth"/>
    <property type="match status" value="1"/>
</dbReference>
<proteinExistence type="inferred from homology"/>
<dbReference type="AlphaFoldDB" id="A0A5M8FVC6"/>
<dbReference type="PANTHER" id="PTHR43210:SF5">
    <property type="entry name" value="DETHIOBIOTIN SYNTHETASE"/>
    <property type="match status" value="1"/>
</dbReference>
<dbReference type="UniPathway" id="UPA00078">
    <property type="reaction ID" value="UER00161"/>
</dbReference>
<comment type="function">
    <text evidence="8">Catalyzes a mechanistically unusual reaction, the ATP-dependent insertion of CO2 between the N7 and N8 nitrogen atoms of 7,8-diaminopelargonic acid (DAPA, also called 7,8-diammoniononanoate) to form a ureido ring.</text>
</comment>
<evidence type="ECO:0000256" key="7">
    <source>
        <dbReference type="ARBA" id="ARBA00022842"/>
    </source>
</evidence>
<comment type="caution">
    <text evidence="8">Lacks conserved residue(s) required for the propagation of feature annotation.</text>
</comment>
<dbReference type="InterPro" id="IPR004472">
    <property type="entry name" value="DTB_synth_BioD"/>
</dbReference>
<comment type="subcellular location">
    <subcellularLocation>
        <location evidence="8">Cytoplasm</location>
    </subcellularLocation>
</comment>
<evidence type="ECO:0000256" key="4">
    <source>
        <dbReference type="ARBA" id="ARBA00022741"/>
    </source>
</evidence>
<comment type="cofactor">
    <cofactor evidence="8">
        <name>Mg(2+)</name>
        <dbReference type="ChEBI" id="CHEBI:18420"/>
    </cofactor>
</comment>
<evidence type="ECO:0000256" key="5">
    <source>
        <dbReference type="ARBA" id="ARBA00022756"/>
    </source>
</evidence>
<keyword evidence="5 8" id="KW-0093">Biotin biosynthesis</keyword>
<dbReference type="GO" id="GO:0009102">
    <property type="term" value="P:biotin biosynthetic process"/>
    <property type="evidence" value="ECO:0007669"/>
    <property type="project" value="UniProtKB-UniRule"/>
</dbReference>
<protein>
    <recommendedName>
        <fullName evidence="8">ATP-dependent dethiobiotin synthetase BioD</fullName>
        <ecNumber evidence="8">6.3.3.3</ecNumber>
    </recommendedName>
    <alternativeName>
        <fullName evidence="8">DTB synthetase</fullName>
        <shortName evidence="8">DTBS</shortName>
    </alternativeName>
    <alternativeName>
        <fullName evidence="8">Dethiobiotin synthase</fullName>
    </alternativeName>
</protein>
<feature type="binding site" evidence="8">
    <location>
        <begin position="212"/>
        <end position="214"/>
    </location>
    <ligand>
        <name>ATP</name>
        <dbReference type="ChEBI" id="CHEBI:30616"/>
    </ligand>
</feature>
<feature type="binding site" evidence="8">
    <location>
        <position position="62"/>
    </location>
    <ligand>
        <name>Mg(2+)</name>
        <dbReference type="ChEBI" id="CHEBI:18420"/>
    </ligand>
</feature>
<accession>A0A5M8FVC6</accession>
<dbReference type="GO" id="GO:0004141">
    <property type="term" value="F:dethiobiotin synthase activity"/>
    <property type="evidence" value="ECO:0007669"/>
    <property type="project" value="UniProtKB-UniRule"/>
</dbReference>
<comment type="caution">
    <text evidence="9">The sequence shown here is derived from an EMBL/GenBank/DDBJ whole genome shotgun (WGS) entry which is preliminary data.</text>
</comment>
<feature type="binding site" evidence="8">
    <location>
        <begin position="123"/>
        <end position="126"/>
    </location>
    <ligand>
        <name>ATP</name>
        <dbReference type="ChEBI" id="CHEBI:30616"/>
    </ligand>
</feature>
<sequence length="247" mass="25171">MSGVFITGTDTDVGKTEVSLGLMHALQGRGCSVLGMKPVASGGTPTTQGSGQRTGQGIRCADALRLQAQGSWPVDYAQVNPYAFAPAIAPHIAAGEAGVEIALAPIRAAYDALAAQADWVVVEGVGGWRVPLGASLAVSDLPRALDLPVLLVVGLRLGCINHSLLTAESIRAGGGVLTGWIGVQLEPHMPAADGNIATLCALIDAPNLGIVPYLPDPDAEQVAEALLLDPLLACDKACDNKGDAQDA</sequence>
<dbReference type="SUPFAM" id="SSF52540">
    <property type="entry name" value="P-loop containing nucleoside triphosphate hydrolases"/>
    <property type="match status" value="1"/>
</dbReference>
<dbReference type="InterPro" id="IPR027417">
    <property type="entry name" value="P-loop_NTPase"/>
</dbReference>
<dbReference type="GO" id="GO:0000287">
    <property type="term" value="F:magnesium ion binding"/>
    <property type="evidence" value="ECO:0007669"/>
    <property type="project" value="UniProtKB-UniRule"/>
</dbReference>
<feature type="binding site" evidence="8">
    <location>
        <begin position="183"/>
        <end position="184"/>
    </location>
    <ligand>
        <name>ATP</name>
        <dbReference type="ChEBI" id="CHEBI:30616"/>
    </ligand>
</feature>
<evidence type="ECO:0000256" key="2">
    <source>
        <dbReference type="ARBA" id="ARBA00022598"/>
    </source>
</evidence>
<keyword evidence="4 8" id="KW-0547">Nucleotide-binding</keyword>
<dbReference type="EC" id="6.3.3.3" evidence="8"/>
<dbReference type="RefSeq" id="WP_150089356.1">
    <property type="nucleotide sequence ID" value="NZ_JBFUOH010000011.1"/>
</dbReference>
<dbReference type="Proteomes" id="UP000322981">
    <property type="component" value="Unassembled WGS sequence"/>
</dbReference>
<dbReference type="HAMAP" id="MF_00336">
    <property type="entry name" value="BioD"/>
    <property type="match status" value="1"/>
</dbReference>
<comment type="subunit">
    <text evidence="8">Homodimer.</text>
</comment>
<dbReference type="GO" id="GO:0005829">
    <property type="term" value="C:cytosol"/>
    <property type="evidence" value="ECO:0007669"/>
    <property type="project" value="TreeGrafter"/>
</dbReference>
<dbReference type="Pfam" id="PF13500">
    <property type="entry name" value="AAA_26"/>
    <property type="match status" value="1"/>
</dbReference>
<keyword evidence="2 8" id="KW-0436">Ligase</keyword>
<dbReference type="FunFam" id="3.40.50.300:FF:000292">
    <property type="entry name" value="ATP-dependent dethiobiotin synthetase BioD"/>
    <property type="match status" value="1"/>
</dbReference>
<feature type="binding site" evidence="8">
    <location>
        <position position="41"/>
    </location>
    <ligand>
        <name>substrate</name>
    </ligand>
</feature>
<reference evidence="9 10" key="1">
    <citation type="submission" date="2019-09" db="EMBL/GenBank/DDBJ databases">
        <title>Whole-genome sequence of the purple sulfur bacterium Thiohalocapsa marina DSM 19078.</title>
        <authorList>
            <person name="Kyndt J.A."/>
            <person name="Meyer T.E."/>
        </authorList>
    </citation>
    <scope>NUCLEOTIDE SEQUENCE [LARGE SCALE GENOMIC DNA]</scope>
    <source>
        <strain evidence="9 10">DSM 19078</strain>
    </source>
</reference>
<keyword evidence="7 8" id="KW-0460">Magnesium</keyword>
<evidence type="ECO:0000256" key="3">
    <source>
        <dbReference type="ARBA" id="ARBA00022723"/>
    </source>
</evidence>
<keyword evidence="1 8" id="KW-0963">Cytoplasm</keyword>
<dbReference type="OrthoDB" id="9802097at2"/>
<comment type="catalytic activity">
    <reaction evidence="8">
        <text>(7R,8S)-7,8-diammoniononanoate + CO2 + ATP = (4R,5S)-dethiobiotin + ADP + phosphate + 3 H(+)</text>
        <dbReference type="Rhea" id="RHEA:15805"/>
        <dbReference type="ChEBI" id="CHEBI:15378"/>
        <dbReference type="ChEBI" id="CHEBI:16526"/>
        <dbReference type="ChEBI" id="CHEBI:30616"/>
        <dbReference type="ChEBI" id="CHEBI:43474"/>
        <dbReference type="ChEBI" id="CHEBI:149469"/>
        <dbReference type="ChEBI" id="CHEBI:149473"/>
        <dbReference type="ChEBI" id="CHEBI:456216"/>
        <dbReference type="EC" id="6.3.3.3"/>
    </reaction>
</comment>
<name>A0A5M8FVC6_9GAMM</name>
<feature type="binding site" evidence="8">
    <location>
        <position position="16"/>
    </location>
    <ligand>
        <name>Mg(2+)</name>
        <dbReference type="ChEBI" id="CHEBI:18420"/>
    </ligand>
</feature>
<evidence type="ECO:0000313" key="9">
    <source>
        <dbReference type="EMBL" id="KAA6187778.1"/>
    </source>
</evidence>
<dbReference type="EMBL" id="VWXX01000001">
    <property type="protein sequence ID" value="KAA6187778.1"/>
    <property type="molecule type" value="Genomic_DNA"/>
</dbReference>
<dbReference type="PANTHER" id="PTHR43210">
    <property type="entry name" value="DETHIOBIOTIN SYNTHETASE"/>
    <property type="match status" value="1"/>
</dbReference>
<feature type="active site" evidence="8">
    <location>
        <position position="37"/>
    </location>
</feature>
<evidence type="ECO:0000256" key="8">
    <source>
        <dbReference type="HAMAP-Rule" id="MF_00336"/>
    </source>
</evidence>
<gene>
    <name evidence="8 9" type="primary">bioD</name>
    <name evidence="9" type="ORF">F2Q65_00610</name>
</gene>
<dbReference type="CDD" id="cd03109">
    <property type="entry name" value="DTBS"/>
    <property type="match status" value="1"/>
</dbReference>
<dbReference type="GO" id="GO:0042803">
    <property type="term" value="F:protein homodimerization activity"/>
    <property type="evidence" value="ECO:0007669"/>
    <property type="project" value="UniProtKB-ARBA"/>
</dbReference>
<dbReference type="Gene3D" id="3.40.50.300">
    <property type="entry name" value="P-loop containing nucleotide triphosphate hydrolases"/>
    <property type="match status" value="1"/>
</dbReference>
<feature type="binding site" evidence="8">
    <location>
        <position position="62"/>
    </location>
    <ligand>
        <name>ATP</name>
        <dbReference type="ChEBI" id="CHEBI:30616"/>
    </ligand>
</feature>
<evidence type="ECO:0000313" key="10">
    <source>
        <dbReference type="Proteomes" id="UP000322981"/>
    </source>
</evidence>
<feature type="binding site" evidence="8">
    <location>
        <position position="123"/>
    </location>
    <ligand>
        <name>Mg(2+)</name>
        <dbReference type="ChEBI" id="CHEBI:18420"/>
    </ligand>
</feature>
<evidence type="ECO:0000256" key="6">
    <source>
        <dbReference type="ARBA" id="ARBA00022840"/>
    </source>
</evidence>
<comment type="similarity">
    <text evidence="8">Belongs to the dethiobiotin synthetase family.</text>
</comment>
<dbReference type="NCBIfam" id="TIGR00347">
    <property type="entry name" value="bioD"/>
    <property type="match status" value="1"/>
</dbReference>
<dbReference type="GO" id="GO:0005524">
    <property type="term" value="F:ATP binding"/>
    <property type="evidence" value="ECO:0007669"/>
    <property type="project" value="UniProtKB-UniRule"/>
</dbReference>
<keyword evidence="10" id="KW-1185">Reference proteome</keyword>
<keyword evidence="3 8" id="KW-0479">Metal-binding</keyword>
<keyword evidence="6 8" id="KW-0067">ATP-binding</keyword>
<evidence type="ECO:0000256" key="1">
    <source>
        <dbReference type="ARBA" id="ARBA00022490"/>
    </source>
</evidence>
<comment type="pathway">
    <text evidence="8">Cofactor biosynthesis; biotin biosynthesis; biotin from 7,8-diaminononanoate: step 1/2.</text>
</comment>